<sequence>MKLYYMPAACSLSPHIVINELGLDVELVEVDHSKHTTEAGESYTGVNPHGYVPALELDDGSILREGPVIVQYLADRRPELGLAAANGTFERYKLQEMLSFLSTEIHKGFIPLLYARLAGRYLETAKPKLEKRYAWINAHLGDKEFLMGDRFTVADAYLFALTSWGQAPWLKSYYMTDIHFDDLLNLKAWYERMRERDAVKTSIAQEGLAFH</sequence>
<reference evidence="3 4" key="1">
    <citation type="journal article" date="2016" name="Syst. Appl. Microbiol.">
        <title>Pararhizobium polonicum sp. nov. isolated from tumors on stone fruit rootstocks.</title>
        <authorList>
            <person name="Pulawska J."/>
            <person name="Kuzmanovic N."/>
            <person name="Willems A."/>
            <person name="Pothier J.F."/>
        </authorList>
    </citation>
    <scope>NUCLEOTIDE SEQUENCE [LARGE SCALE GENOMIC DNA]</scope>
    <source>
        <strain evidence="3 4">F5.1</strain>
    </source>
</reference>
<dbReference type="InterPro" id="IPR004046">
    <property type="entry name" value="GST_C"/>
</dbReference>
<dbReference type="EMBL" id="LGLV01000004">
    <property type="protein sequence ID" value="OBZ96821.1"/>
    <property type="molecule type" value="Genomic_DNA"/>
</dbReference>
<evidence type="ECO:0000259" key="2">
    <source>
        <dbReference type="PROSITE" id="PS50405"/>
    </source>
</evidence>
<dbReference type="NCBIfam" id="NF007831">
    <property type="entry name" value="PRK10542.1"/>
    <property type="match status" value="1"/>
</dbReference>
<dbReference type="SUPFAM" id="SSF52833">
    <property type="entry name" value="Thioredoxin-like"/>
    <property type="match status" value="1"/>
</dbReference>
<gene>
    <name evidence="3" type="ORF">ADU59_03565</name>
</gene>
<dbReference type="PANTHER" id="PTHR44051:SF8">
    <property type="entry name" value="GLUTATHIONE S-TRANSFERASE GSTA"/>
    <property type="match status" value="1"/>
</dbReference>
<dbReference type="CDD" id="cd03057">
    <property type="entry name" value="GST_N_Beta"/>
    <property type="match status" value="1"/>
</dbReference>
<keyword evidence="4" id="KW-1185">Reference proteome</keyword>
<feature type="domain" description="GST N-terminal" evidence="1">
    <location>
        <begin position="1"/>
        <end position="81"/>
    </location>
</feature>
<dbReference type="PROSITE" id="PS50405">
    <property type="entry name" value="GST_CTER"/>
    <property type="match status" value="1"/>
</dbReference>
<dbReference type="Gene3D" id="3.40.30.10">
    <property type="entry name" value="Glutaredoxin"/>
    <property type="match status" value="1"/>
</dbReference>
<keyword evidence="3" id="KW-0808">Transferase</keyword>
<protein>
    <submittedName>
        <fullName evidence="3">Glutathione S-transferase</fullName>
    </submittedName>
</protein>
<dbReference type="Proteomes" id="UP000093111">
    <property type="component" value="Unassembled WGS sequence"/>
</dbReference>
<dbReference type="InterPro" id="IPR036249">
    <property type="entry name" value="Thioredoxin-like_sf"/>
</dbReference>
<dbReference type="InterPro" id="IPR036282">
    <property type="entry name" value="Glutathione-S-Trfase_C_sf"/>
</dbReference>
<dbReference type="Gene3D" id="1.20.1050.10">
    <property type="match status" value="1"/>
</dbReference>
<dbReference type="InterPro" id="IPR040079">
    <property type="entry name" value="Glutathione_S-Trfase"/>
</dbReference>
<dbReference type="SUPFAM" id="SSF47616">
    <property type="entry name" value="GST C-terminal domain-like"/>
    <property type="match status" value="1"/>
</dbReference>
<dbReference type="SFLD" id="SFLDS00019">
    <property type="entry name" value="Glutathione_Transferase_(cytos"/>
    <property type="match status" value="1"/>
</dbReference>
<name>A0A1C7P6H8_9HYPH</name>
<dbReference type="PATRIC" id="fig|1612624.7.peg.744"/>
<dbReference type="Pfam" id="PF13409">
    <property type="entry name" value="GST_N_2"/>
    <property type="match status" value="1"/>
</dbReference>
<dbReference type="SFLD" id="SFLDG01150">
    <property type="entry name" value="Main.1:_Beta-like"/>
    <property type="match status" value="1"/>
</dbReference>
<evidence type="ECO:0000259" key="1">
    <source>
        <dbReference type="PROSITE" id="PS50404"/>
    </source>
</evidence>
<dbReference type="InterPro" id="IPR010987">
    <property type="entry name" value="Glutathione-S-Trfase_C-like"/>
</dbReference>
<feature type="domain" description="GST C-terminal" evidence="2">
    <location>
        <begin position="87"/>
        <end position="211"/>
    </location>
</feature>
<dbReference type="OrthoDB" id="7583243at2"/>
<evidence type="ECO:0000313" key="3">
    <source>
        <dbReference type="EMBL" id="OBZ96821.1"/>
    </source>
</evidence>
<organism evidence="3 4">
    <name type="scientific">Pararhizobium polonicum</name>
    <dbReference type="NCBI Taxonomy" id="1612624"/>
    <lineage>
        <taxon>Bacteria</taxon>
        <taxon>Pseudomonadati</taxon>
        <taxon>Pseudomonadota</taxon>
        <taxon>Alphaproteobacteria</taxon>
        <taxon>Hyphomicrobiales</taxon>
        <taxon>Rhizobiaceae</taxon>
        <taxon>Rhizobium/Agrobacterium group</taxon>
        <taxon>Pararhizobium</taxon>
    </lineage>
</organism>
<dbReference type="PROSITE" id="PS50404">
    <property type="entry name" value="GST_NTER"/>
    <property type="match status" value="1"/>
</dbReference>
<dbReference type="SFLD" id="SFLDG00358">
    <property type="entry name" value="Main_(cytGST)"/>
    <property type="match status" value="1"/>
</dbReference>
<accession>A0A1C7P6H8</accession>
<dbReference type="PANTHER" id="PTHR44051">
    <property type="entry name" value="GLUTATHIONE S-TRANSFERASE-RELATED"/>
    <property type="match status" value="1"/>
</dbReference>
<dbReference type="Pfam" id="PF00043">
    <property type="entry name" value="GST_C"/>
    <property type="match status" value="1"/>
</dbReference>
<evidence type="ECO:0000313" key="4">
    <source>
        <dbReference type="Proteomes" id="UP000093111"/>
    </source>
</evidence>
<dbReference type="CDD" id="cd03188">
    <property type="entry name" value="GST_C_Beta"/>
    <property type="match status" value="1"/>
</dbReference>
<dbReference type="STRING" id="1612624.ADU59_03565"/>
<proteinExistence type="predicted"/>
<dbReference type="RefSeq" id="WP_068951725.1">
    <property type="nucleotide sequence ID" value="NZ_LGLV01000004.1"/>
</dbReference>
<dbReference type="InterPro" id="IPR004045">
    <property type="entry name" value="Glutathione_S-Trfase_N"/>
</dbReference>
<comment type="caution">
    <text evidence="3">The sequence shown here is derived from an EMBL/GenBank/DDBJ whole genome shotgun (WGS) entry which is preliminary data.</text>
</comment>
<dbReference type="GO" id="GO:0016740">
    <property type="term" value="F:transferase activity"/>
    <property type="evidence" value="ECO:0007669"/>
    <property type="project" value="UniProtKB-KW"/>
</dbReference>
<dbReference type="AlphaFoldDB" id="A0A1C7P6H8"/>